<dbReference type="InterPro" id="IPR003773">
    <property type="entry name" value="Menaquinone_biosynth"/>
</dbReference>
<keyword evidence="2 4" id="KW-0474">Menaquinone biosynthesis</keyword>
<evidence type="ECO:0000256" key="1">
    <source>
        <dbReference type="ARBA" id="ARBA00004863"/>
    </source>
</evidence>
<feature type="active site" description="Proton acceptor" evidence="4">
    <location>
        <position position="147"/>
    </location>
</feature>
<accession>A0A445N2C8</accession>
<keyword evidence="3 4" id="KW-0456">Lyase</keyword>
<dbReference type="CDD" id="cd13635">
    <property type="entry name" value="PBP2_Ttha1568_Mqnd"/>
    <property type="match status" value="1"/>
</dbReference>
<dbReference type="GO" id="GO:0009234">
    <property type="term" value="P:menaquinone biosynthetic process"/>
    <property type="evidence" value="ECO:0007669"/>
    <property type="project" value="UniProtKB-UniRule"/>
</dbReference>
<gene>
    <name evidence="4 5" type="primary">mqnD</name>
    <name evidence="5" type="ORF">PITCH_A760068</name>
</gene>
<reference evidence="5" key="1">
    <citation type="submission" date="2018-01" db="EMBL/GenBank/DDBJ databases">
        <authorList>
            <person name="Regsiter A."/>
            <person name="William W."/>
        </authorList>
    </citation>
    <scope>NUCLEOTIDE SEQUENCE</scope>
    <source>
        <strain evidence="5">TRIP AH-1</strain>
    </source>
</reference>
<dbReference type="PANTHER" id="PTHR37167">
    <property type="entry name" value="1,4-DIHYDROXY-6-NAPHTOATE SYNTHASE"/>
    <property type="match status" value="1"/>
</dbReference>
<comment type="catalytic activity">
    <reaction evidence="4">
        <text>cyclic dehypoxanthinylfutalosinate = 1,4-dihydroxy-6-naphthoate + dihydroxyacetone</text>
        <dbReference type="Rhea" id="RHEA:33087"/>
        <dbReference type="ChEBI" id="CHEBI:16016"/>
        <dbReference type="ChEBI" id="CHEBI:64254"/>
        <dbReference type="ChEBI" id="CHEBI:64270"/>
        <dbReference type="EC" id="4.1.99.29"/>
    </reaction>
</comment>
<dbReference type="Pfam" id="PF02621">
    <property type="entry name" value="VitK2_biosynth"/>
    <property type="match status" value="1"/>
</dbReference>
<evidence type="ECO:0000256" key="4">
    <source>
        <dbReference type="HAMAP-Rule" id="MF_00996"/>
    </source>
</evidence>
<dbReference type="InterPro" id="IPR030869">
    <property type="entry name" value="MqnD"/>
</dbReference>
<protein>
    <recommendedName>
        <fullName evidence="4">1,4-dihydroxy-6-naphtoate synthase</fullName>
        <ecNumber evidence="4">4.1.99.29</ecNumber>
    </recommendedName>
    <alternativeName>
        <fullName evidence="4">Menaquinone biosynthetic enzyme MqnD</fullName>
    </alternativeName>
</protein>
<dbReference type="GO" id="GO:0016830">
    <property type="term" value="F:carbon-carbon lyase activity"/>
    <property type="evidence" value="ECO:0007669"/>
    <property type="project" value="UniProtKB-UniRule"/>
</dbReference>
<name>A0A445N2C8_9BACT</name>
<dbReference type="UniPathway" id="UPA00079"/>
<dbReference type="EC" id="4.1.99.29" evidence="4"/>
<feature type="binding site" evidence="4">
    <location>
        <begin position="56"/>
        <end position="58"/>
    </location>
    <ligand>
        <name>substrate</name>
    </ligand>
</feature>
<dbReference type="EMBL" id="OJIN01000221">
    <property type="protein sequence ID" value="SPD75858.1"/>
    <property type="molecule type" value="Genomic_DNA"/>
</dbReference>
<feature type="binding site" evidence="4">
    <location>
        <begin position="108"/>
        <end position="109"/>
    </location>
    <ligand>
        <name>substrate</name>
    </ligand>
</feature>
<dbReference type="PANTHER" id="PTHR37167:SF1">
    <property type="entry name" value="1,4-DIHYDROXY-6-NAPHTOATE SYNTHASE"/>
    <property type="match status" value="1"/>
</dbReference>
<sequence length="266" mass="29966">MTALDIGFSTCPNDTFIFHAMLYGCIDCAGLSFNVHMHDVEELNKLAFSHALDVTKLSVYAYFKLKDSYEILDSGAALGYGCGPILVKRSKGIFSPEAKIAIPGELTTAYLLLQLWNPDIKNIEATRFDNILEGVKKGLYDAGLIIHEGRFVYSEYGCSEVVDLGQWWETETGLPIPLGCIAIRKDPRILQHKNKVETILKGSIHYAFTNREASRQFIKLHAQEMEDRVIDAHIDLYVNDFTMSLGDTGRKALKTLEEIARWKKIL</sequence>
<comment type="pathway">
    <text evidence="1 4">Quinol/quinone metabolism; menaquinone biosynthesis.</text>
</comment>
<organism evidence="5">
    <name type="scientific">uncultured Desulfobacterium sp</name>
    <dbReference type="NCBI Taxonomy" id="201089"/>
    <lineage>
        <taxon>Bacteria</taxon>
        <taxon>Pseudomonadati</taxon>
        <taxon>Thermodesulfobacteriota</taxon>
        <taxon>Desulfobacteria</taxon>
        <taxon>Desulfobacterales</taxon>
        <taxon>Desulfobacteriaceae</taxon>
        <taxon>Desulfobacterium</taxon>
        <taxon>environmental samples</taxon>
    </lineage>
</organism>
<comment type="similarity">
    <text evidence="4">Belongs to the MqnA/MqnD family. MqnD subfamily.</text>
</comment>
<evidence type="ECO:0000256" key="2">
    <source>
        <dbReference type="ARBA" id="ARBA00022428"/>
    </source>
</evidence>
<dbReference type="Gene3D" id="3.40.190.10">
    <property type="entry name" value="Periplasmic binding protein-like II"/>
    <property type="match status" value="2"/>
</dbReference>
<proteinExistence type="inferred from homology"/>
<comment type="function">
    <text evidence="4">Catalyzes the conversion of cyclic dehypoxanthine futalosine (cyclic DHFL) into 1,4-dihydroxy-6-naphthoate, a step in the biosynthesis of menaquinone (MK, vitamin K2).</text>
</comment>
<evidence type="ECO:0000256" key="3">
    <source>
        <dbReference type="ARBA" id="ARBA00023239"/>
    </source>
</evidence>
<dbReference type="SUPFAM" id="SSF53850">
    <property type="entry name" value="Periplasmic binding protein-like II"/>
    <property type="match status" value="1"/>
</dbReference>
<dbReference type="HAMAP" id="MF_00996">
    <property type="entry name" value="MqnD"/>
    <property type="match status" value="1"/>
</dbReference>
<dbReference type="AlphaFoldDB" id="A0A445N2C8"/>
<evidence type="ECO:0000313" key="5">
    <source>
        <dbReference type="EMBL" id="SPD75858.1"/>
    </source>
</evidence>